<comment type="caution">
    <text evidence="1">The sequence shown here is derived from an EMBL/GenBank/DDBJ whole genome shotgun (WGS) entry which is preliminary data.</text>
</comment>
<sequence length="42" mass="4645">TKWNEMAVKIYEYFNSAKKSLLVFGVTADATGLDISKAAFLC</sequence>
<dbReference type="AlphaFoldDB" id="A0A8J2NK44"/>
<name>A0A8J2NK44_9HEXA</name>
<accession>A0A8J2NK44</accession>
<organism evidence="1 2">
    <name type="scientific">Allacma fusca</name>
    <dbReference type="NCBI Taxonomy" id="39272"/>
    <lineage>
        <taxon>Eukaryota</taxon>
        <taxon>Metazoa</taxon>
        <taxon>Ecdysozoa</taxon>
        <taxon>Arthropoda</taxon>
        <taxon>Hexapoda</taxon>
        <taxon>Collembola</taxon>
        <taxon>Symphypleona</taxon>
        <taxon>Sminthuridae</taxon>
        <taxon>Allacma</taxon>
    </lineage>
</organism>
<proteinExistence type="predicted"/>
<protein>
    <submittedName>
        <fullName evidence="1">Uncharacterized protein</fullName>
    </submittedName>
</protein>
<dbReference type="Proteomes" id="UP000708208">
    <property type="component" value="Unassembled WGS sequence"/>
</dbReference>
<dbReference type="EMBL" id="CAJVCH010012636">
    <property type="protein sequence ID" value="CAG7673147.1"/>
    <property type="molecule type" value="Genomic_DNA"/>
</dbReference>
<gene>
    <name evidence="1" type="ORF">AFUS01_LOCUS2209</name>
</gene>
<feature type="non-terminal residue" evidence="1">
    <location>
        <position position="1"/>
    </location>
</feature>
<evidence type="ECO:0000313" key="1">
    <source>
        <dbReference type="EMBL" id="CAG7673147.1"/>
    </source>
</evidence>
<keyword evidence="2" id="KW-1185">Reference proteome</keyword>
<reference evidence="1" key="1">
    <citation type="submission" date="2021-06" db="EMBL/GenBank/DDBJ databases">
        <authorList>
            <person name="Hodson N. C."/>
            <person name="Mongue J. A."/>
            <person name="Jaron S. K."/>
        </authorList>
    </citation>
    <scope>NUCLEOTIDE SEQUENCE</scope>
</reference>
<evidence type="ECO:0000313" key="2">
    <source>
        <dbReference type="Proteomes" id="UP000708208"/>
    </source>
</evidence>